<accession>A0A1I6LXG5</accession>
<organism evidence="1 2">
    <name type="scientific">Yoonia litorea</name>
    <dbReference type="NCBI Taxonomy" id="1123755"/>
    <lineage>
        <taxon>Bacteria</taxon>
        <taxon>Pseudomonadati</taxon>
        <taxon>Pseudomonadota</taxon>
        <taxon>Alphaproteobacteria</taxon>
        <taxon>Rhodobacterales</taxon>
        <taxon>Paracoccaceae</taxon>
        <taxon>Yoonia</taxon>
    </lineage>
</organism>
<dbReference type="STRING" id="1123755.SAMN05444714_0988"/>
<dbReference type="RefSeq" id="WP_090204662.1">
    <property type="nucleotide sequence ID" value="NZ_FOZM01000001.1"/>
</dbReference>
<gene>
    <name evidence="1" type="ORF">SAMN05444714_0988</name>
</gene>
<name>A0A1I6LXG5_9RHOB</name>
<sequence length="219" mass="22443">MDEIDALDVLESDVSALERALGDTSAMTAAFEGQLRDVQSTLGATTRDLGNLERGFSAGLRQAFDGVVLGGRSLTDVLGGLAEKMSATVYRAAVTPVTDHFGGLLADGLNSGVAGLMPFADGGTFHQGRVMPFAKGGVVSTPTVFPMRGGTGLMGEAGPEAIMPLARGPDGSLGVRGGGAGHITVNMNISTPDVAGFQRSSSQVAARLSRALSRSRRHL</sequence>
<dbReference type="AlphaFoldDB" id="A0A1I6LXG5"/>
<reference evidence="1 2" key="1">
    <citation type="submission" date="2016-10" db="EMBL/GenBank/DDBJ databases">
        <authorList>
            <person name="de Groot N.N."/>
        </authorList>
    </citation>
    <scope>NUCLEOTIDE SEQUENCE [LARGE SCALE GENOMIC DNA]</scope>
    <source>
        <strain evidence="1 2">DSM 29433</strain>
    </source>
</reference>
<keyword evidence="2" id="KW-1185">Reference proteome</keyword>
<dbReference type="Proteomes" id="UP000198926">
    <property type="component" value="Unassembled WGS sequence"/>
</dbReference>
<dbReference type="OrthoDB" id="8448547at2"/>
<evidence type="ECO:0000313" key="2">
    <source>
        <dbReference type="Proteomes" id="UP000198926"/>
    </source>
</evidence>
<evidence type="ECO:0000313" key="1">
    <source>
        <dbReference type="EMBL" id="SFS08088.1"/>
    </source>
</evidence>
<protein>
    <submittedName>
        <fullName evidence="1">Phage tail tape measure protein, lambda family</fullName>
    </submittedName>
</protein>
<proteinExistence type="predicted"/>
<dbReference type="EMBL" id="FOZM01000001">
    <property type="protein sequence ID" value="SFS08088.1"/>
    <property type="molecule type" value="Genomic_DNA"/>
</dbReference>